<name>A0A2G8L3K8_STIJA</name>
<dbReference type="InterPro" id="IPR036291">
    <property type="entry name" value="NAD(P)-bd_dom_sf"/>
</dbReference>
<dbReference type="GO" id="GO:0008654">
    <property type="term" value="P:phospholipid biosynthetic process"/>
    <property type="evidence" value="ECO:0007669"/>
    <property type="project" value="InterPro"/>
</dbReference>
<reference evidence="1 2" key="1">
    <citation type="journal article" date="2017" name="PLoS Biol.">
        <title>The sea cucumber genome provides insights into morphological evolution and visceral regeneration.</title>
        <authorList>
            <person name="Zhang X."/>
            <person name="Sun L."/>
            <person name="Yuan J."/>
            <person name="Sun Y."/>
            <person name="Gao Y."/>
            <person name="Zhang L."/>
            <person name="Li S."/>
            <person name="Dai H."/>
            <person name="Hamel J.F."/>
            <person name="Liu C."/>
            <person name="Yu Y."/>
            <person name="Liu S."/>
            <person name="Lin W."/>
            <person name="Guo K."/>
            <person name="Jin S."/>
            <person name="Xu P."/>
            <person name="Storey K.B."/>
            <person name="Huan P."/>
            <person name="Zhang T."/>
            <person name="Zhou Y."/>
            <person name="Zhang J."/>
            <person name="Lin C."/>
            <person name="Li X."/>
            <person name="Xing L."/>
            <person name="Huo D."/>
            <person name="Sun M."/>
            <person name="Wang L."/>
            <person name="Mercier A."/>
            <person name="Li F."/>
            <person name="Yang H."/>
            <person name="Xiang J."/>
        </authorList>
    </citation>
    <scope>NUCLEOTIDE SEQUENCE [LARGE SCALE GENOMIC DNA]</scope>
    <source>
        <strain evidence="1">Shaxun</strain>
        <tissue evidence="1">Muscle</tissue>
    </source>
</reference>
<sequence length="183" mass="20372">RANFYGSLTQASTTCLGTGPDGRDIYIPFKDILPMVDPVDIAVDGWDICSDDLAVAMEKAAVLNWNLQQKLKPHLKKLQPRASIYRKDFIAANQEGRANNLISGTNWEAVTRIREDIRDFKAKKQLDKPVSIVSYNHLGNNDGMNLSAPKQFRSKEISKSNVVVHGSRVQQNTLSCGKNQTTV</sequence>
<dbReference type="STRING" id="307972.A0A2G8L3K8"/>
<evidence type="ECO:0000313" key="2">
    <source>
        <dbReference type="Proteomes" id="UP000230750"/>
    </source>
</evidence>
<comment type="caution">
    <text evidence="1">The sequence shown here is derived from an EMBL/GenBank/DDBJ whole genome shotgun (WGS) entry which is preliminary data.</text>
</comment>
<dbReference type="GO" id="GO:0006021">
    <property type="term" value="P:inositol biosynthetic process"/>
    <property type="evidence" value="ECO:0007669"/>
    <property type="project" value="UniProtKB-UniPathway"/>
</dbReference>
<evidence type="ECO:0000313" key="1">
    <source>
        <dbReference type="EMBL" id="PIK54846.1"/>
    </source>
</evidence>
<keyword evidence="2" id="KW-1185">Reference proteome</keyword>
<dbReference type="SUPFAM" id="SSF51735">
    <property type="entry name" value="NAD(P)-binding Rossmann-fold domains"/>
    <property type="match status" value="1"/>
</dbReference>
<dbReference type="OrthoDB" id="2887at2759"/>
<organism evidence="1 2">
    <name type="scientific">Stichopus japonicus</name>
    <name type="common">Sea cucumber</name>
    <dbReference type="NCBI Taxonomy" id="307972"/>
    <lineage>
        <taxon>Eukaryota</taxon>
        <taxon>Metazoa</taxon>
        <taxon>Echinodermata</taxon>
        <taxon>Eleutherozoa</taxon>
        <taxon>Echinozoa</taxon>
        <taxon>Holothuroidea</taxon>
        <taxon>Aspidochirotacea</taxon>
        <taxon>Aspidochirotida</taxon>
        <taxon>Stichopodidae</taxon>
        <taxon>Apostichopus</taxon>
    </lineage>
</organism>
<dbReference type="PANTHER" id="PTHR11510">
    <property type="entry name" value="MYO-INOSITOL-1 PHOSPHATE SYNTHASE"/>
    <property type="match status" value="1"/>
</dbReference>
<proteinExistence type="predicted"/>
<dbReference type="Pfam" id="PF07994">
    <property type="entry name" value="NAD_binding_5"/>
    <property type="match status" value="1"/>
</dbReference>
<gene>
    <name evidence="1" type="ORF">BSL78_08275</name>
</gene>
<dbReference type="Gene3D" id="3.40.50.720">
    <property type="entry name" value="NAD(P)-binding Rossmann-like Domain"/>
    <property type="match status" value="1"/>
</dbReference>
<dbReference type="EMBL" id="MRZV01000233">
    <property type="protein sequence ID" value="PIK54846.1"/>
    <property type="molecule type" value="Genomic_DNA"/>
</dbReference>
<feature type="non-terminal residue" evidence="1">
    <location>
        <position position="1"/>
    </location>
</feature>
<dbReference type="InterPro" id="IPR002587">
    <property type="entry name" value="Myo-inos-1-P_Synthase"/>
</dbReference>
<dbReference type="AlphaFoldDB" id="A0A2G8L3K8"/>
<dbReference type="UniPathway" id="UPA00823">
    <property type="reaction ID" value="UER00787"/>
</dbReference>
<dbReference type="Proteomes" id="UP000230750">
    <property type="component" value="Unassembled WGS sequence"/>
</dbReference>
<accession>A0A2G8L3K8</accession>
<dbReference type="SUPFAM" id="SSF55347">
    <property type="entry name" value="Glyceraldehyde-3-phosphate dehydrogenase-like, C-terminal domain"/>
    <property type="match status" value="1"/>
</dbReference>
<dbReference type="GO" id="GO:0004512">
    <property type="term" value="F:inositol-3-phosphate synthase activity"/>
    <property type="evidence" value="ECO:0007669"/>
    <property type="project" value="UniProtKB-EC"/>
</dbReference>
<protein>
    <submittedName>
        <fullName evidence="1">Putative inositol-3-phosphate synthase 1-B-like</fullName>
    </submittedName>
</protein>